<gene>
    <name evidence="2" type="ORF">AMTR_s00225p00016560</name>
</gene>
<feature type="compositionally biased region" description="Basic and acidic residues" evidence="1">
    <location>
        <begin position="1"/>
        <end position="10"/>
    </location>
</feature>
<evidence type="ECO:0000313" key="3">
    <source>
        <dbReference type="Proteomes" id="UP000017836"/>
    </source>
</evidence>
<name>W1NYB6_AMBTC</name>
<evidence type="ECO:0000313" key="2">
    <source>
        <dbReference type="EMBL" id="ERN00648.1"/>
    </source>
</evidence>
<evidence type="ECO:0000256" key="1">
    <source>
        <dbReference type="SAM" id="MobiDB-lite"/>
    </source>
</evidence>
<reference evidence="3" key="1">
    <citation type="journal article" date="2013" name="Science">
        <title>The Amborella genome and the evolution of flowering plants.</title>
        <authorList>
            <consortium name="Amborella Genome Project"/>
        </authorList>
    </citation>
    <scope>NUCLEOTIDE SEQUENCE [LARGE SCALE GENOMIC DNA]</scope>
</reference>
<dbReference type="OMA" id="PADTEIY"/>
<dbReference type="EMBL" id="KI394826">
    <property type="protein sequence ID" value="ERN00648.1"/>
    <property type="molecule type" value="Genomic_DNA"/>
</dbReference>
<dbReference type="Proteomes" id="UP000017836">
    <property type="component" value="Unassembled WGS sequence"/>
</dbReference>
<dbReference type="AlphaFoldDB" id="W1NYB6"/>
<keyword evidence="3" id="KW-1185">Reference proteome</keyword>
<sequence length="113" mass="12945">MDEFGTEKSKAQMGNNRVVREDPGQPADTEIYRTISSQFGQLITVFVSHITRKIEIFTKGFIKFSSQFISSGEQSTFVISYISLLRHLTDNPHHLFIKSCSTVIKSRLVCWQK</sequence>
<protein>
    <submittedName>
        <fullName evidence="2">Uncharacterized protein</fullName>
    </submittedName>
</protein>
<proteinExistence type="predicted"/>
<organism evidence="2 3">
    <name type="scientific">Amborella trichopoda</name>
    <dbReference type="NCBI Taxonomy" id="13333"/>
    <lineage>
        <taxon>Eukaryota</taxon>
        <taxon>Viridiplantae</taxon>
        <taxon>Streptophyta</taxon>
        <taxon>Embryophyta</taxon>
        <taxon>Tracheophyta</taxon>
        <taxon>Spermatophyta</taxon>
        <taxon>Magnoliopsida</taxon>
        <taxon>Amborellales</taxon>
        <taxon>Amborellaceae</taxon>
        <taxon>Amborella</taxon>
    </lineage>
</organism>
<feature type="region of interest" description="Disordered" evidence="1">
    <location>
        <begin position="1"/>
        <end position="25"/>
    </location>
</feature>
<dbReference type="Gramene" id="ERN00648">
    <property type="protein sequence ID" value="ERN00648"/>
    <property type="gene ID" value="AMTR_s00225p00016560"/>
</dbReference>
<accession>W1NYB6</accession>
<dbReference type="HOGENOM" id="CLU_2136888_0_0_1"/>